<proteinExistence type="predicted"/>
<evidence type="ECO:0000313" key="2">
    <source>
        <dbReference type="EMBL" id="CAK6978093.1"/>
    </source>
</evidence>
<accession>A0AAV1Q3P1</accession>
<evidence type="ECO:0000256" key="1">
    <source>
        <dbReference type="SAM" id="MobiDB-lite"/>
    </source>
</evidence>
<feature type="compositionally biased region" description="Polar residues" evidence="1">
    <location>
        <begin position="64"/>
        <end position="87"/>
    </location>
</feature>
<evidence type="ECO:0000313" key="3">
    <source>
        <dbReference type="Proteomes" id="UP001314229"/>
    </source>
</evidence>
<keyword evidence="3" id="KW-1185">Reference proteome</keyword>
<dbReference type="AlphaFoldDB" id="A0AAV1Q3P1"/>
<dbReference type="Proteomes" id="UP001314229">
    <property type="component" value="Unassembled WGS sequence"/>
</dbReference>
<feature type="region of interest" description="Disordered" evidence="1">
    <location>
        <begin position="60"/>
        <end position="107"/>
    </location>
</feature>
<reference evidence="2 3" key="1">
    <citation type="submission" date="2024-01" db="EMBL/GenBank/DDBJ databases">
        <authorList>
            <person name="Alioto T."/>
            <person name="Alioto T."/>
            <person name="Gomez Garrido J."/>
        </authorList>
    </citation>
    <scope>NUCLEOTIDE SEQUENCE [LARGE SCALE GENOMIC DNA]</scope>
</reference>
<name>A0AAV1Q3P1_SCOSC</name>
<sequence length="153" mass="17080">MMDNSFVTFVRRPKIFLPNISVLQQLRVSCDLCSYGNPDSRQGFYQVVSVASRGSRSFRAACRNPSSTSDRCASSMKAQRSTVSQQAVKEGQRGDRVGGGQRGESRMTDKIKAVLDNPSQPLYSEPWQIGSSLQREDEIKAILDNPFHPLYES</sequence>
<dbReference type="EMBL" id="CAWUFR010000454">
    <property type="protein sequence ID" value="CAK6978093.1"/>
    <property type="molecule type" value="Genomic_DNA"/>
</dbReference>
<protein>
    <submittedName>
        <fullName evidence="2">Uncharacterized protein</fullName>
    </submittedName>
</protein>
<organism evidence="2 3">
    <name type="scientific">Scomber scombrus</name>
    <name type="common">Atlantic mackerel</name>
    <name type="synonym">Scomber vernalis</name>
    <dbReference type="NCBI Taxonomy" id="13677"/>
    <lineage>
        <taxon>Eukaryota</taxon>
        <taxon>Metazoa</taxon>
        <taxon>Chordata</taxon>
        <taxon>Craniata</taxon>
        <taxon>Vertebrata</taxon>
        <taxon>Euteleostomi</taxon>
        <taxon>Actinopterygii</taxon>
        <taxon>Neopterygii</taxon>
        <taxon>Teleostei</taxon>
        <taxon>Neoteleostei</taxon>
        <taxon>Acanthomorphata</taxon>
        <taxon>Pelagiaria</taxon>
        <taxon>Scombriformes</taxon>
        <taxon>Scombridae</taxon>
        <taxon>Scomber</taxon>
    </lineage>
</organism>
<gene>
    <name evidence="2" type="ORF">FSCOSCO3_A015776</name>
</gene>
<comment type="caution">
    <text evidence="2">The sequence shown here is derived from an EMBL/GenBank/DDBJ whole genome shotgun (WGS) entry which is preliminary data.</text>
</comment>